<feature type="compositionally biased region" description="Polar residues" evidence="2">
    <location>
        <begin position="102"/>
        <end position="115"/>
    </location>
</feature>
<keyword evidence="1" id="KW-0539">Nucleus</keyword>
<sequence length="608" mass="68601">MSPTAVPNDQFKYSTTEDINSVQTPTSTSEKKIRLRKACDTCNSRKVKCDDQEPSCHECLKHGIECTRNRESKQRGPANKNIQEVKVQQAHKRKRQDDPNIYSDTASPDVSSTTMLPANTSLYREPRLLDVCPLSVLEHLVDDFFTYIYPLVPLPHEPSFYAEFRNTARFSDPAFEALTASMVAVLVASFPRRPRQHLKSEGLEHLFPKSSDFVNSCHRVSAGARGTGYLDQPLNVHTGITSYLLGLSGAYTHQWIRSRLYFAEALSIARILGAESVEDPSFATATNGVKPSIDGVDLIQRELGRRLWWVIFVGARSLNQLGGNFHEIMIGPPNRSSPYPPYPVEVDDQYIERDSIHGQPIGVTSRLSGYNFGLKVYESMTPIRAWASIYGTHTVFDWDQQRKDIASCIRRVKSIFETLPTELKLSPGKEPGQFEATRAIRHDISGSDDLARRELQHEIQKANLYASQLGTRSYLVEMYGNMREQVLQRTGANESSNTLDELDRSIAGERETIVKDLLRALNSISRLNMEPSSINKIRQVASTLIESPNSRKGGVARHAEKYLSQFLKLIMQLEHLDASNPEDVDLVYWSDIRKYQMELVQSGGFLLS</sequence>
<evidence type="ECO:0000259" key="3">
    <source>
        <dbReference type="PROSITE" id="PS50048"/>
    </source>
</evidence>
<dbReference type="InterPro" id="IPR001138">
    <property type="entry name" value="Zn2Cys6_DnaBD"/>
</dbReference>
<evidence type="ECO:0000313" key="4">
    <source>
        <dbReference type="EMBL" id="KAG9239907.1"/>
    </source>
</evidence>
<dbReference type="GO" id="GO:0000981">
    <property type="term" value="F:DNA-binding transcription factor activity, RNA polymerase II-specific"/>
    <property type="evidence" value="ECO:0007669"/>
    <property type="project" value="InterPro"/>
</dbReference>
<dbReference type="SUPFAM" id="SSF57701">
    <property type="entry name" value="Zn2/Cys6 DNA-binding domain"/>
    <property type="match status" value="1"/>
</dbReference>
<dbReference type="OrthoDB" id="5284003at2759"/>
<name>A0A9P8CAV1_9HELO</name>
<reference evidence="4" key="1">
    <citation type="journal article" date="2021" name="IMA Fungus">
        <title>Genomic characterization of three marine fungi, including Emericellopsis atlantica sp. nov. with signatures of a generalist lifestyle and marine biomass degradation.</title>
        <authorList>
            <person name="Hagestad O.C."/>
            <person name="Hou L."/>
            <person name="Andersen J.H."/>
            <person name="Hansen E.H."/>
            <person name="Altermark B."/>
            <person name="Li C."/>
            <person name="Kuhnert E."/>
            <person name="Cox R.J."/>
            <person name="Crous P.W."/>
            <person name="Spatafora J.W."/>
            <person name="Lail K."/>
            <person name="Amirebrahimi M."/>
            <person name="Lipzen A."/>
            <person name="Pangilinan J."/>
            <person name="Andreopoulos W."/>
            <person name="Hayes R.D."/>
            <person name="Ng V."/>
            <person name="Grigoriev I.V."/>
            <person name="Jackson S.A."/>
            <person name="Sutton T.D.S."/>
            <person name="Dobson A.D.W."/>
            <person name="Rama T."/>
        </authorList>
    </citation>
    <scope>NUCLEOTIDE SEQUENCE</scope>
    <source>
        <strain evidence="4">TRa3180A</strain>
    </source>
</reference>
<dbReference type="InterPro" id="IPR050987">
    <property type="entry name" value="AtrR-like"/>
</dbReference>
<dbReference type="InterPro" id="IPR036864">
    <property type="entry name" value="Zn2-C6_fun-type_DNA-bd_sf"/>
</dbReference>
<dbReference type="CDD" id="cd00067">
    <property type="entry name" value="GAL4"/>
    <property type="match status" value="1"/>
</dbReference>
<protein>
    <recommendedName>
        <fullName evidence="3">Zn(2)-C6 fungal-type domain-containing protein</fullName>
    </recommendedName>
</protein>
<feature type="domain" description="Zn(2)-C6 fungal-type" evidence="3">
    <location>
        <begin position="38"/>
        <end position="68"/>
    </location>
</feature>
<comment type="caution">
    <text evidence="4">The sequence shown here is derived from an EMBL/GenBank/DDBJ whole genome shotgun (WGS) entry which is preliminary data.</text>
</comment>
<gene>
    <name evidence="4" type="ORF">BJ878DRAFT_546840</name>
</gene>
<dbReference type="PANTHER" id="PTHR46910">
    <property type="entry name" value="TRANSCRIPTION FACTOR PDR1"/>
    <property type="match status" value="1"/>
</dbReference>
<dbReference type="Pfam" id="PF00172">
    <property type="entry name" value="Zn_clus"/>
    <property type="match status" value="1"/>
</dbReference>
<evidence type="ECO:0000256" key="1">
    <source>
        <dbReference type="ARBA" id="ARBA00023242"/>
    </source>
</evidence>
<dbReference type="CDD" id="cd12148">
    <property type="entry name" value="fungal_TF_MHR"/>
    <property type="match status" value="1"/>
</dbReference>
<dbReference type="Proteomes" id="UP000887226">
    <property type="component" value="Unassembled WGS sequence"/>
</dbReference>
<dbReference type="EMBL" id="MU254732">
    <property type="protein sequence ID" value="KAG9239907.1"/>
    <property type="molecule type" value="Genomic_DNA"/>
</dbReference>
<dbReference type="GO" id="GO:0008270">
    <property type="term" value="F:zinc ion binding"/>
    <property type="evidence" value="ECO:0007669"/>
    <property type="project" value="InterPro"/>
</dbReference>
<dbReference type="AlphaFoldDB" id="A0A9P8CAV1"/>
<proteinExistence type="predicted"/>
<dbReference type="Gene3D" id="4.10.240.10">
    <property type="entry name" value="Zn(2)-C6 fungal-type DNA-binding domain"/>
    <property type="match status" value="1"/>
</dbReference>
<keyword evidence="5" id="KW-1185">Reference proteome</keyword>
<feature type="region of interest" description="Disordered" evidence="2">
    <location>
        <begin position="1"/>
        <end position="30"/>
    </location>
</feature>
<feature type="region of interest" description="Disordered" evidence="2">
    <location>
        <begin position="70"/>
        <end position="115"/>
    </location>
</feature>
<evidence type="ECO:0000313" key="5">
    <source>
        <dbReference type="Proteomes" id="UP000887226"/>
    </source>
</evidence>
<accession>A0A9P8CAV1</accession>
<dbReference type="PANTHER" id="PTHR46910:SF40">
    <property type="entry name" value="ZN(II)2CYS6 TRANSCRIPTION FACTOR (EUROFUNG)"/>
    <property type="match status" value="1"/>
</dbReference>
<dbReference type="PROSITE" id="PS50048">
    <property type="entry name" value="ZN2_CY6_FUNGAL_2"/>
    <property type="match status" value="1"/>
</dbReference>
<evidence type="ECO:0000256" key="2">
    <source>
        <dbReference type="SAM" id="MobiDB-lite"/>
    </source>
</evidence>
<dbReference type="SMART" id="SM00066">
    <property type="entry name" value="GAL4"/>
    <property type="match status" value="1"/>
</dbReference>
<feature type="compositionally biased region" description="Polar residues" evidence="2">
    <location>
        <begin position="1"/>
        <end position="28"/>
    </location>
</feature>
<organism evidence="4 5">
    <name type="scientific">Calycina marina</name>
    <dbReference type="NCBI Taxonomy" id="1763456"/>
    <lineage>
        <taxon>Eukaryota</taxon>
        <taxon>Fungi</taxon>
        <taxon>Dikarya</taxon>
        <taxon>Ascomycota</taxon>
        <taxon>Pezizomycotina</taxon>
        <taxon>Leotiomycetes</taxon>
        <taxon>Helotiales</taxon>
        <taxon>Pezizellaceae</taxon>
        <taxon>Calycina</taxon>
    </lineage>
</organism>